<dbReference type="PANTHER" id="PTHR12196">
    <property type="entry name" value="DOMAIN OF UNKNOWN FUNCTION 71 DUF71 -CONTAINING PROTEIN"/>
    <property type="match status" value="1"/>
</dbReference>
<organism evidence="11 12">
    <name type="scientific">Blepharisma stoltei</name>
    <dbReference type="NCBI Taxonomy" id="1481888"/>
    <lineage>
        <taxon>Eukaryota</taxon>
        <taxon>Sar</taxon>
        <taxon>Alveolata</taxon>
        <taxon>Ciliophora</taxon>
        <taxon>Postciliodesmatophora</taxon>
        <taxon>Heterotrichea</taxon>
        <taxon>Heterotrichida</taxon>
        <taxon>Blepharismidae</taxon>
        <taxon>Blepharisma</taxon>
    </lineage>
</organism>
<dbReference type="InterPro" id="IPR035959">
    <property type="entry name" value="RutC-like_sf"/>
</dbReference>
<name>A0AAU9JGQ1_9CILI</name>
<evidence type="ECO:0000256" key="8">
    <source>
        <dbReference type="ARBA" id="ARBA00031552"/>
    </source>
</evidence>
<keyword evidence="6" id="KW-0067">ATP-binding</keyword>
<evidence type="ECO:0000313" key="11">
    <source>
        <dbReference type="EMBL" id="CAG9327222.1"/>
    </source>
</evidence>
<keyword evidence="5" id="KW-0547">Nucleotide-binding</keyword>
<protein>
    <recommendedName>
        <fullName evidence="3">Diphthine--ammonia ligase</fullName>
        <ecNumber evidence="2">6.3.1.14</ecNumber>
    </recommendedName>
    <alternativeName>
        <fullName evidence="7">Diphthamide synthase</fullName>
    </alternativeName>
    <alternativeName>
        <fullName evidence="8">Diphthamide synthetase</fullName>
    </alternativeName>
</protein>
<keyword evidence="4" id="KW-0436">Ligase</keyword>
<dbReference type="SUPFAM" id="SSF55298">
    <property type="entry name" value="YjgF-like"/>
    <property type="match status" value="2"/>
</dbReference>
<dbReference type="Gene3D" id="3.30.1330.40">
    <property type="entry name" value="RutC-like"/>
    <property type="match status" value="2"/>
</dbReference>
<dbReference type="FunFam" id="3.40.50.620:FF:000145">
    <property type="entry name" value="ATP-binding domain containing protein"/>
    <property type="match status" value="1"/>
</dbReference>
<dbReference type="GO" id="GO:0017183">
    <property type="term" value="P:protein histidyl modification to diphthamide"/>
    <property type="evidence" value="ECO:0007669"/>
    <property type="project" value="TreeGrafter"/>
</dbReference>
<evidence type="ECO:0000256" key="2">
    <source>
        <dbReference type="ARBA" id="ARBA00012089"/>
    </source>
</evidence>
<dbReference type="SUPFAM" id="SSF52402">
    <property type="entry name" value="Adenine nucleotide alpha hydrolases-like"/>
    <property type="match status" value="1"/>
</dbReference>
<dbReference type="GO" id="GO:0017178">
    <property type="term" value="F:diphthine-ammonia ligase activity"/>
    <property type="evidence" value="ECO:0007669"/>
    <property type="project" value="UniProtKB-EC"/>
</dbReference>
<dbReference type="InterPro" id="IPR006175">
    <property type="entry name" value="YjgF/YER057c/UK114"/>
</dbReference>
<dbReference type="Pfam" id="PF01902">
    <property type="entry name" value="Diphthami_syn_2"/>
    <property type="match status" value="1"/>
</dbReference>
<dbReference type="InterPro" id="IPR030662">
    <property type="entry name" value="DPH6/MJ0570"/>
</dbReference>
<dbReference type="FunFam" id="3.90.1490.10:FF:000001">
    <property type="entry name" value="Diphthine--ammonia ligase"/>
    <property type="match status" value="1"/>
</dbReference>
<evidence type="ECO:0000256" key="5">
    <source>
        <dbReference type="ARBA" id="ARBA00022741"/>
    </source>
</evidence>
<dbReference type="InterPro" id="IPR014729">
    <property type="entry name" value="Rossmann-like_a/b/a_fold"/>
</dbReference>
<dbReference type="NCBIfam" id="TIGR03679">
    <property type="entry name" value="arCOG00187"/>
    <property type="match status" value="1"/>
</dbReference>
<dbReference type="CDD" id="cd01994">
    <property type="entry name" value="AANH_PF0828-like"/>
    <property type="match status" value="1"/>
</dbReference>
<dbReference type="Pfam" id="PF01042">
    <property type="entry name" value="Ribonuc_L-PSP"/>
    <property type="match status" value="1"/>
</dbReference>
<dbReference type="PANTHER" id="PTHR12196:SF2">
    <property type="entry name" value="DIPHTHINE--AMMONIA LIGASE"/>
    <property type="match status" value="1"/>
</dbReference>
<comment type="caution">
    <text evidence="11">The sequence shown here is derived from an EMBL/GenBank/DDBJ whole genome shotgun (WGS) entry which is preliminary data.</text>
</comment>
<reference evidence="11" key="1">
    <citation type="submission" date="2021-09" db="EMBL/GenBank/DDBJ databases">
        <authorList>
            <consortium name="AG Swart"/>
            <person name="Singh M."/>
            <person name="Singh A."/>
            <person name="Seah K."/>
            <person name="Emmerich C."/>
        </authorList>
    </citation>
    <scope>NUCLEOTIDE SEQUENCE</scope>
    <source>
        <strain evidence="11">ATCC30299</strain>
    </source>
</reference>
<evidence type="ECO:0000256" key="6">
    <source>
        <dbReference type="ARBA" id="ARBA00022840"/>
    </source>
</evidence>
<keyword evidence="12" id="KW-1185">Reference proteome</keyword>
<sequence length="617" mass="69771">MKFVALLSGGKDSLYALAKALEMGHELVCVANLYSASEEDSYMFQTVGTTLVPAIAKSLGTNIVTRRLIGKSINKESAYIPTENDEIEDLFKLIQEAKYRYPQIDSVVSGAVLSDYQRARVENICSRLGLSSIAPLWRMDQRELLIKMVEEGFDSILIKISSMGLGKEHLGQRIADLISYFDGLKKKYGFNMCGEGGEYESLILDAPIMKYKIVIESSEVVTDKSPDYSPYGHLQITGLSLLNKETGEKEPYCVEAISYPKLFRNIEEFYTPELDVAAFGMPHGSIEHEAFLILKGLEEILEIHGFSMKEIYYVVVFIKDMRNFAAFNAVYSKFFNFPNPPSRVLCEYANQSCQVKLMVKGTKDAKKCTWVQSISPWAVANIGPYSQSYKVNSCLHMAGVIPLVPSTMQIATDQVSQTFKNCEAVAEINGFKLEESEMCVVYYAGEKPDIDERYNPFWVKPTGIPRNCALELEFHLQKDMPAFTAQETELEGYEFKATIKRREIKEFTYFYWYLTIENDENTEGLIEALKEELDSYFSEVRSKSPSVAEQLLGAEPISVKIEDYIADLRIFSTHPNDYKSGWLLNVPCAFIDSETNGILIYGSDPLQLATYHFINNS</sequence>
<evidence type="ECO:0000256" key="9">
    <source>
        <dbReference type="ARBA" id="ARBA00048108"/>
    </source>
</evidence>
<accession>A0AAU9JGQ1</accession>
<evidence type="ECO:0000256" key="4">
    <source>
        <dbReference type="ARBA" id="ARBA00022598"/>
    </source>
</evidence>
<feature type="domain" description="Diphthamide synthase" evidence="10">
    <location>
        <begin position="1"/>
        <end position="224"/>
    </location>
</feature>
<dbReference type="Proteomes" id="UP001162131">
    <property type="component" value="Unassembled WGS sequence"/>
</dbReference>
<comment type="catalytic activity">
    <reaction evidence="9">
        <text>diphthine-[translation elongation factor 2] + NH4(+) + ATP = diphthamide-[translation elongation factor 2] + AMP + diphosphate + H(+)</text>
        <dbReference type="Rhea" id="RHEA:19753"/>
        <dbReference type="Rhea" id="RHEA-COMP:10172"/>
        <dbReference type="Rhea" id="RHEA-COMP:10174"/>
        <dbReference type="ChEBI" id="CHEBI:15378"/>
        <dbReference type="ChEBI" id="CHEBI:16692"/>
        <dbReference type="ChEBI" id="CHEBI:28938"/>
        <dbReference type="ChEBI" id="CHEBI:30616"/>
        <dbReference type="ChEBI" id="CHEBI:33019"/>
        <dbReference type="ChEBI" id="CHEBI:82696"/>
        <dbReference type="ChEBI" id="CHEBI:456215"/>
        <dbReference type="EC" id="6.3.1.14"/>
    </reaction>
</comment>
<dbReference type="AlphaFoldDB" id="A0AAU9JGQ1"/>
<dbReference type="InterPro" id="IPR002761">
    <property type="entry name" value="Diphthami_syn_dom"/>
</dbReference>
<evidence type="ECO:0000256" key="7">
    <source>
        <dbReference type="ARBA" id="ARBA00029814"/>
    </source>
</evidence>
<dbReference type="EMBL" id="CAJZBQ010000043">
    <property type="protein sequence ID" value="CAG9327222.1"/>
    <property type="molecule type" value="Genomic_DNA"/>
</dbReference>
<evidence type="ECO:0000256" key="3">
    <source>
        <dbReference type="ARBA" id="ARBA00018426"/>
    </source>
</evidence>
<gene>
    <name evidence="11" type="ORF">BSTOLATCC_MIC43262</name>
</gene>
<dbReference type="EC" id="6.3.1.14" evidence="2"/>
<evidence type="ECO:0000259" key="10">
    <source>
        <dbReference type="Pfam" id="PF01902"/>
    </source>
</evidence>
<dbReference type="Gene3D" id="3.90.1490.10">
    <property type="entry name" value="putative n-type atp pyrophosphatase, domain 2"/>
    <property type="match status" value="1"/>
</dbReference>
<dbReference type="GO" id="GO:0005524">
    <property type="term" value="F:ATP binding"/>
    <property type="evidence" value="ECO:0007669"/>
    <property type="project" value="UniProtKB-KW"/>
</dbReference>
<dbReference type="Gene3D" id="3.40.50.620">
    <property type="entry name" value="HUPs"/>
    <property type="match status" value="1"/>
</dbReference>
<dbReference type="NCBIfam" id="TIGR00290">
    <property type="entry name" value="MJ0570_dom"/>
    <property type="match status" value="1"/>
</dbReference>
<dbReference type="InterPro" id="IPR022427">
    <property type="entry name" value="MJ0570_ATP-bd"/>
</dbReference>
<proteinExistence type="predicted"/>
<evidence type="ECO:0000256" key="1">
    <source>
        <dbReference type="ARBA" id="ARBA00005156"/>
    </source>
</evidence>
<comment type="pathway">
    <text evidence="1">Protein modification; peptidyl-diphthamide biosynthesis.</text>
</comment>
<evidence type="ECO:0000313" key="12">
    <source>
        <dbReference type="Proteomes" id="UP001162131"/>
    </source>
</evidence>